<evidence type="ECO:0000313" key="2">
    <source>
        <dbReference type="Proteomes" id="UP000026962"/>
    </source>
</evidence>
<accession>A0A0E0JDA7</accession>
<protein>
    <submittedName>
        <fullName evidence="1">Uncharacterized protein</fullName>
    </submittedName>
</protein>
<dbReference type="Gramene" id="OPUNC01G00810.1">
    <property type="protein sequence ID" value="OPUNC01G00810.1"/>
    <property type="gene ID" value="OPUNC01G00810"/>
</dbReference>
<name>A0A0E0JDA7_ORYPU</name>
<evidence type="ECO:0000313" key="1">
    <source>
        <dbReference type="EnsemblPlants" id="OPUNC01G00810.1"/>
    </source>
</evidence>
<reference evidence="1" key="1">
    <citation type="submission" date="2015-04" db="UniProtKB">
        <authorList>
            <consortium name="EnsemblPlants"/>
        </authorList>
    </citation>
    <scope>IDENTIFICATION</scope>
</reference>
<keyword evidence="2" id="KW-1185">Reference proteome</keyword>
<dbReference type="AlphaFoldDB" id="A0A0E0JDA7"/>
<dbReference type="HOGENOM" id="CLU_2030493_0_0_1"/>
<proteinExistence type="predicted"/>
<dbReference type="Proteomes" id="UP000026962">
    <property type="component" value="Chromosome 1"/>
</dbReference>
<reference evidence="1" key="2">
    <citation type="submission" date="2018-05" db="EMBL/GenBank/DDBJ databases">
        <title>OpunRS2 (Oryza punctata Reference Sequence Version 2).</title>
        <authorList>
            <person name="Zhang J."/>
            <person name="Kudrna D."/>
            <person name="Lee S."/>
            <person name="Talag J."/>
            <person name="Welchert J."/>
            <person name="Wing R.A."/>
        </authorList>
    </citation>
    <scope>NUCLEOTIDE SEQUENCE [LARGE SCALE GENOMIC DNA]</scope>
</reference>
<sequence>MERTVVAGVDRLNAGHGHSPDFSWSPIPSPSPTWAARVAVVARMVHGNGGGSRTTITTKRNQCCCCGRKPPSRSSSSRSRHEFINESTPCSFGAKSQEADNIDMMDSPYGCYLIDELFPLSF</sequence>
<organism evidence="1">
    <name type="scientific">Oryza punctata</name>
    <name type="common">Red rice</name>
    <dbReference type="NCBI Taxonomy" id="4537"/>
    <lineage>
        <taxon>Eukaryota</taxon>
        <taxon>Viridiplantae</taxon>
        <taxon>Streptophyta</taxon>
        <taxon>Embryophyta</taxon>
        <taxon>Tracheophyta</taxon>
        <taxon>Spermatophyta</taxon>
        <taxon>Magnoliopsida</taxon>
        <taxon>Liliopsida</taxon>
        <taxon>Poales</taxon>
        <taxon>Poaceae</taxon>
        <taxon>BOP clade</taxon>
        <taxon>Oryzoideae</taxon>
        <taxon>Oryzeae</taxon>
        <taxon>Oryzinae</taxon>
        <taxon>Oryza</taxon>
    </lineage>
</organism>
<dbReference type="EnsemblPlants" id="OPUNC01G00810.1">
    <property type="protein sequence ID" value="OPUNC01G00810.1"/>
    <property type="gene ID" value="OPUNC01G00810"/>
</dbReference>